<evidence type="ECO:0000256" key="3">
    <source>
        <dbReference type="ARBA" id="ARBA00022603"/>
    </source>
</evidence>
<comment type="catalytic activity">
    <reaction evidence="7">
        <text>a 2'-deoxyadenosine in DNA + S-adenosyl-L-methionine = an N(6)-methyl-2'-deoxyadenosine in DNA + S-adenosyl-L-homocysteine + H(+)</text>
        <dbReference type="Rhea" id="RHEA:15197"/>
        <dbReference type="Rhea" id="RHEA-COMP:12418"/>
        <dbReference type="Rhea" id="RHEA-COMP:12419"/>
        <dbReference type="ChEBI" id="CHEBI:15378"/>
        <dbReference type="ChEBI" id="CHEBI:57856"/>
        <dbReference type="ChEBI" id="CHEBI:59789"/>
        <dbReference type="ChEBI" id="CHEBI:90615"/>
        <dbReference type="ChEBI" id="CHEBI:90616"/>
        <dbReference type="EC" id="2.1.1.72"/>
    </reaction>
</comment>
<dbReference type="Pfam" id="PF02384">
    <property type="entry name" value="N6_Mtase"/>
    <property type="match status" value="1"/>
</dbReference>
<name>A0ABT8CWV6_9FLAO</name>
<dbReference type="EC" id="2.1.1.72" evidence="2"/>
<keyword evidence="3 9" id="KW-0489">Methyltransferase</keyword>
<feature type="domain" description="DNA methylase adenine-specific" evidence="8">
    <location>
        <begin position="1"/>
        <end position="66"/>
    </location>
</feature>
<proteinExistence type="inferred from homology"/>
<evidence type="ECO:0000256" key="6">
    <source>
        <dbReference type="ARBA" id="ARBA00022747"/>
    </source>
</evidence>
<keyword evidence="5" id="KW-0949">S-adenosyl-L-methionine</keyword>
<dbReference type="InterPro" id="IPR029063">
    <property type="entry name" value="SAM-dependent_MTases_sf"/>
</dbReference>
<dbReference type="GO" id="GO:0008168">
    <property type="term" value="F:methyltransferase activity"/>
    <property type="evidence" value="ECO:0007669"/>
    <property type="project" value="UniProtKB-KW"/>
</dbReference>
<evidence type="ECO:0000256" key="5">
    <source>
        <dbReference type="ARBA" id="ARBA00022691"/>
    </source>
</evidence>
<dbReference type="PANTHER" id="PTHR42933">
    <property type="entry name" value="SLR6095 PROTEIN"/>
    <property type="match status" value="1"/>
</dbReference>
<gene>
    <name evidence="9" type="ORF">QW060_18185</name>
</gene>
<dbReference type="Proteomes" id="UP001242368">
    <property type="component" value="Unassembled WGS sequence"/>
</dbReference>
<comment type="similarity">
    <text evidence="1">Belongs to the N(4)/N(6)-methyltransferase family.</text>
</comment>
<evidence type="ECO:0000313" key="10">
    <source>
        <dbReference type="Proteomes" id="UP001242368"/>
    </source>
</evidence>
<dbReference type="PANTHER" id="PTHR42933:SF3">
    <property type="entry name" value="TYPE I RESTRICTION ENZYME MJAVIII METHYLASE SUBUNIT"/>
    <property type="match status" value="1"/>
</dbReference>
<sequence length="70" mass="7693">MAKLLAPEPGNRLNDPTCGSGSLLIKLAKEVGSDNFSLYGQEVNGSTWALARMNMFLHEIDNATIEWEIL</sequence>
<evidence type="ECO:0000256" key="4">
    <source>
        <dbReference type="ARBA" id="ARBA00022679"/>
    </source>
</evidence>
<comment type="caution">
    <text evidence="9">The sequence shown here is derived from an EMBL/GenBank/DDBJ whole genome shotgun (WGS) entry which is preliminary data.</text>
</comment>
<evidence type="ECO:0000256" key="7">
    <source>
        <dbReference type="ARBA" id="ARBA00047942"/>
    </source>
</evidence>
<evidence type="ECO:0000313" key="9">
    <source>
        <dbReference type="EMBL" id="MDN3709007.1"/>
    </source>
</evidence>
<accession>A0ABT8CWV6</accession>
<reference evidence="10" key="1">
    <citation type="journal article" date="2019" name="Int. J. Syst. Evol. Microbiol.">
        <title>The Global Catalogue of Microorganisms (GCM) 10K type strain sequencing project: providing services to taxonomists for standard genome sequencing and annotation.</title>
        <authorList>
            <consortium name="The Broad Institute Genomics Platform"/>
            <consortium name="The Broad Institute Genome Sequencing Center for Infectious Disease"/>
            <person name="Wu L."/>
            <person name="Ma J."/>
        </authorList>
    </citation>
    <scope>NUCLEOTIDE SEQUENCE [LARGE SCALE GENOMIC DNA]</scope>
    <source>
        <strain evidence="10">CECT 7184</strain>
    </source>
</reference>
<dbReference type="Gene3D" id="3.40.50.150">
    <property type="entry name" value="Vaccinia Virus protein VP39"/>
    <property type="match status" value="1"/>
</dbReference>
<dbReference type="EMBL" id="JAUFQU010000010">
    <property type="protein sequence ID" value="MDN3709007.1"/>
    <property type="molecule type" value="Genomic_DNA"/>
</dbReference>
<evidence type="ECO:0000259" key="8">
    <source>
        <dbReference type="Pfam" id="PF02384"/>
    </source>
</evidence>
<dbReference type="InterPro" id="IPR003356">
    <property type="entry name" value="DNA_methylase_A-5"/>
</dbReference>
<evidence type="ECO:0000256" key="1">
    <source>
        <dbReference type="ARBA" id="ARBA00006594"/>
    </source>
</evidence>
<keyword evidence="10" id="KW-1185">Reference proteome</keyword>
<protein>
    <recommendedName>
        <fullName evidence="2">site-specific DNA-methyltransferase (adenine-specific)</fullName>
        <ecNumber evidence="2">2.1.1.72</ecNumber>
    </recommendedName>
</protein>
<dbReference type="GO" id="GO:0032259">
    <property type="term" value="P:methylation"/>
    <property type="evidence" value="ECO:0007669"/>
    <property type="project" value="UniProtKB-KW"/>
</dbReference>
<evidence type="ECO:0000256" key="2">
    <source>
        <dbReference type="ARBA" id="ARBA00011900"/>
    </source>
</evidence>
<keyword evidence="4" id="KW-0808">Transferase</keyword>
<dbReference type="SUPFAM" id="SSF53335">
    <property type="entry name" value="S-adenosyl-L-methionine-dependent methyltransferases"/>
    <property type="match status" value="1"/>
</dbReference>
<keyword evidence="6" id="KW-0680">Restriction system</keyword>
<dbReference type="RefSeq" id="WP_290364901.1">
    <property type="nucleotide sequence ID" value="NZ_JAUFQU010000010.1"/>
</dbReference>
<dbReference type="InterPro" id="IPR051537">
    <property type="entry name" value="DNA_Adenine_Mtase"/>
</dbReference>
<organism evidence="9 10">
    <name type="scientific">Paenimyroides ceti</name>
    <dbReference type="NCBI Taxonomy" id="395087"/>
    <lineage>
        <taxon>Bacteria</taxon>
        <taxon>Pseudomonadati</taxon>
        <taxon>Bacteroidota</taxon>
        <taxon>Flavobacteriia</taxon>
        <taxon>Flavobacteriales</taxon>
        <taxon>Flavobacteriaceae</taxon>
        <taxon>Paenimyroides</taxon>
    </lineage>
</organism>